<gene>
    <name evidence="3" type="ORF">SAMN04488079_10162</name>
</gene>
<keyword evidence="1" id="KW-0175">Coiled coil</keyword>
<evidence type="ECO:0000256" key="1">
    <source>
        <dbReference type="SAM" id="Coils"/>
    </source>
</evidence>
<feature type="domain" description="TOTE conflict system primase" evidence="2">
    <location>
        <begin position="49"/>
        <end position="112"/>
    </location>
</feature>
<dbReference type="InterPro" id="IPR054347">
    <property type="entry name" value="TOTE_primase"/>
</dbReference>
<proteinExistence type="predicted"/>
<feature type="coiled-coil region" evidence="1">
    <location>
        <begin position="9"/>
        <end position="39"/>
    </location>
</feature>
<dbReference type="EMBL" id="FOSH01000001">
    <property type="protein sequence ID" value="SFJ75053.1"/>
    <property type="molecule type" value="Genomic_DNA"/>
</dbReference>
<reference evidence="4" key="1">
    <citation type="submission" date="2016-10" db="EMBL/GenBank/DDBJ databases">
        <authorList>
            <person name="Varghese N."/>
            <person name="Submissions S."/>
        </authorList>
    </citation>
    <scope>NUCLEOTIDE SEQUENCE [LARGE SCALE GENOMIC DNA]</scope>
    <source>
        <strain evidence="4">DSM 11578</strain>
    </source>
</reference>
<dbReference type="STRING" id="45496.SAMN04488079_10162"/>
<dbReference type="RefSeq" id="WP_245752779.1">
    <property type="nucleotide sequence ID" value="NZ_FOSH01000001.1"/>
</dbReference>
<dbReference type="Pfam" id="PF22548">
    <property type="entry name" value="AEP-TOTE"/>
    <property type="match status" value="1"/>
</dbReference>
<evidence type="ECO:0000313" key="4">
    <source>
        <dbReference type="Proteomes" id="UP000198924"/>
    </source>
</evidence>
<protein>
    <recommendedName>
        <fullName evidence="2">TOTE conflict system primase domain-containing protein</fullName>
    </recommendedName>
</protein>
<keyword evidence="4" id="KW-1185">Reference proteome</keyword>
<accession>A0A1I3TX52</accession>
<evidence type="ECO:0000313" key="3">
    <source>
        <dbReference type="EMBL" id="SFJ75053.1"/>
    </source>
</evidence>
<evidence type="ECO:0000259" key="2">
    <source>
        <dbReference type="Pfam" id="PF22548"/>
    </source>
</evidence>
<name>A0A1I3TX52_9GAMM</name>
<dbReference type="Proteomes" id="UP000198924">
    <property type="component" value="Unassembled WGS sequence"/>
</dbReference>
<organism evidence="3 4">
    <name type="scientific">Methylophaga sulfidovorans</name>
    <dbReference type="NCBI Taxonomy" id="45496"/>
    <lineage>
        <taxon>Bacteria</taxon>
        <taxon>Pseudomonadati</taxon>
        <taxon>Pseudomonadota</taxon>
        <taxon>Gammaproteobacteria</taxon>
        <taxon>Thiotrichales</taxon>
        <taxon>Piscirickettsiaceae</taxon>
        <taxon>Methylophaga</taxon>
    </lineage>
</organism>
<dbReference type="AlphaFoldDB" id="A0A1I3TX52"/>
<sequence length="136" mass="16015">MNDARYPNISAIDHRLAELENEKQQLLTLRGALRSAQNERSVQTFTPEQKVALFRQRFRGREDIFANRWQNQQGRSGYSVACDNEWVNGVCNKPRIKCQDCSHRKFTPLRQNHYPFGFWIETPNREISPFTVCLLD</sequence>